<evidence type="ECO:0000259" key="1">
    <source>
        <dbReference type="Pfam" id="PF06283"/>
    </source>
</evidence>
<dbReference type="PANTHER" id="PTHR40469:SF2">
    <property type="entry name" value="GALACTOSE-BINDING DOMAIN-LIKE SUPERFAMILY PROTEIN"/>
    <property type="match status" value="1"/>
</dbReference>
<dbReference type="Gene3D" id="3.40.50.880">
    <property type="match status" value="1"/>
</dbReference>
<dbReference type="InterPro" id="IPR029062">
    <property type="entry name" value="Class_I_gatase-like"/>
</dbReference>
<dbReference type="OrthoDB" id="8217716at2"/>
<name>A0A1K1RNH7_9PSEU</name>
<sequence>MSTSSAVLVFSKTTGYRHESIPAGIRAIRELGAANGFAVTATEDASVFTAESLAAYRVVVFLSTSGDVFDAAQRTAFESYVESGGGYAGIHAAAATEYGWPWYGELVGARFRSHPEIQAANVVTEDRTHPATAHLPEVWPRTDELYDFRTNPRGSVRVLQTVDESGYAGGEMGADHPITWCHPQGDGRAFYTGLGHPAESYADPAFRALLLGGIRYAATTPGQ</sequence>
<feature type="domain" description="ThuA-like" evidence="1">
    <location>
        <begin position="7"/>
        <end position="217"/>
    </location>
</feature>
<proteinExistence type="predicted"/>
<dbReference type="Pfam" id="PF06283">
    <property type="entry name" value="ThuA"/>
    <property type="match status" value="1"/>
</dbReference>
<dbReference type="PANTHER" id="PTHR40469">
    <property type="entry name" value="SECRETED GLYCOSYL HYDROLASE"/>
    <property type="match status" value="1"/>
</dbReference>
<organism evidence="2 3">
    <name type="scientific">Amycolatopsis australiensis</name>
    <dbReference type="NCBI Taxonomy" id="546364"/>
    <lineage>
        <taxon>Bacteria</taxon>
        <taxon>Bacillati</taxon>
        <taxon>Actinomycetota</taxon>
        <taxon>Actinomycetes</taxon>
        <taxon>Pseudonocardiales</taxon>
        <taxon>Pseudonocardiaceae</taxon>
        <taxon>Amycolatopsis</taxon>
    </lineage>
</organism>
<accession>A0A1K1RNH7</accession>
<dbReference type="SUPFAM" id="SSF52317">
    <property type="entry name" value="Class I glutamine amidotransferase-like"/>
    <property type="match status" value="1"/>
</dbReference>
<protein>
    <recommendedName>
        <fullName evidence="1">ThuA-like domain-containing protein</fullName>
    </recommendedName>
</protein>
<dbReference type="Proteomes" id="UP000182740">
    <property type="component" value="Unassembled WGS sequence"/>
</dbReference>
<dbReference type="RefSeq" id="WP_072477381.1">
    <property type="nucleotide sequence ID" value="NZ_FPJG01000006.1"/>
</dbReference>
<evidence type="ECO:0000313" key="2">
    <source>
        <dbReference type="EMBL" id="SFW73397.1"/>
    </source>
</evidence>
<reference evidence="3" key="1">
    <citation type="submission" date="2016-11" db="EMBL/GenBank/DDBJ databases">
        <authorList>
            <person name="Varghese N."/>
            <person name="Submissions S."/>
        </authorList>
    </citation>
    <scope>NUCLEOTIDE SEQUENCE [LARGE SCALE GENOMIC DNA]</scope>
    <source>
        <strain evidence="3">DSM 44671</strain>
    </source>
</reference>
<dbReference type="EMBL" id="FPJG01000006">
    <property type="protein sequence ID" value="SFW73397.1"/>
    <property type="molecule type" value="Genomic_DNA"/>
</dbReference>
<evidence type="ECO:0000313" key="3">
    <source>
        <dbReference type="Proteomes" id="UP000182740"/>
    </source>
</evidence>
<dbReference type="STRING" id="546364.SAMN04489730_3607"/>
<dbReference type="AlphaFoldDB" id="A0A1K1RNH7"/>
<dbReference type="InterPro" id="IPR029010">
    <property type="entry name" value="ThuA-like"/>
</dbReference>
<keyword evidence="3" id="KW-1185">Reference proteome</keyword>
<gene>
    <name evidence="2" type="ORF">SAMN04489730_3607</name>
</gene>